<comment type="caution">
    <text evidence="2">The sequence shown here is derived from an EMBL/GenBank/DDBJ whole genome shotgun (WGS) entry which is preliminary data.</text>
</comment>
<dbReference type="Proteomes" id="UP001501598">
    <property type="component" value="Unassembled WGS sequence"/>
</dbReference>
<dbReference type="EMBL" id="BAABGT010000096">
    <property type="protein sequence ID" value="GAA4556180.1"/>
    <property type="molecule type" value="Genomic_DNA"/>
</dbReference>
<sequence>MVGRGRAEGAFAELTAVVVDDDDGVAALVCVDAENHHRSVSLSFAVGATGPAGGHSSVGAVPRSYQATPVGPAGSSGRTRGPGHERHKVVERAGRAKITFTLTKVVCDPVLVRAVA</sequence>
<organism evidence="2 3">
    <name type="scientific">Pseudonocardia xishanensis</name>
    <dbReference type="NCBI Taxonomy" id="630995"/>
    <lineage>
        <taxon>Bacteria</taxon>
        <taxon>Bacillati</taxon>
        <taxon>Actinomycetota</taxon>
        <taxon>Actinomycetes</taxon>
        <taxon>Pseudonocardiales</taxon>
        <taxon>Pseudonocardiaceae</taxon>
        <taxon>Pseudonocardia</taxon>
    </lineage>
</organism>
<evidence type="ECO:0000256" key="1">
    <source>
        <dbReference type="SAM" id="MobiDB-lite"/>
    </source>
</evidence>
<evidence type="ECO:0000313" key="3">
    <source>
        <dbReference type="Proteomes" id="UP001501598"/>
    </source>
</evidence>
<name>A0ABP8S1Y9_9PSEU</name>
<keyword evidence="3" id="KW-1185">Reference proteome</keyword>
<gene>
    <name evidence="2" type="ORF">GCM10023175_57830</name>
</gene>
<reference evidence="3" key="1">
    <citation type="journal article" date="2019" name="Int. J. Syst. Evol. Microbiol.">
        <title>The Global Catalogue of Microorganisms (GCM) 10K type strain sequencing project: providing services to taxonomists for standard genome sequencing and annotation.</title>
        <authorList>
            <consortium name="The Broad Institute Genomics Platform"/>
            <consortium name="The Broad Institute Genome Sequencing Center for Infectious Disease"/>
            <person name="Wu L."/>
            <person name="Ma J."/>
        </authorList>
    </citation>
    <scope>NUCLEOTIDE SEQUENCE [LARGE SCALE GENOMIC DNA]</scope>
    <source>
        <strain evidence="3">JCM 17906</strain>
    </source>
</reference>
<feature type="region of interest" description="Disordered" evidence="1">
    <location>
        <begin position="53"/>
        <end position="87"/>
    </location>
</feature>
<accession>A0ABP8S1Y9</accession>
<evidence type="ECO:0000313" key="2">
    <source>
        <dbReference type="EMBL" id="GAA4556180.1"/>
    </source>
</evidence>
<proteinExistence type="predicted"/>
<protein>
    <submittedName>
        <fullName evidence="2">Uncharacterized protein</fullName>
    </submittedName>
</protein>